<accession>A0A6J4UQ09</accession>
<sequence length="264" mass="27987">EPFRLHALCPPADARADGIPGRVPAGPGVADAGLRGKLPGDLADAPAVWNDRRLGLAGGRLSLQPERADLCTRGGLYLQPDVRAGRDGPEGDVRRVPGAADGPVPVSHGPGVQYRIRRARRPLRRDPGLGGHPARCCVDAVDRRLPDRLRAQRDVHPGGGPDPDRSVDLHAGALRHVVLVLWLPAPVPGLSDLDLRRRDPGCADDGGPARVHELLPGDDPAGQGSRRPARLDRMAEPVCRSPCPLGRLPAVDARGRSLPGRGRL</sequence>
<evidence type="ECO:0000313" key="2">
    <source>
        <dbReference type="EMBL" id="CAA9556672.1"/>
    </source>
</evidence>
<dbReference type="AlphaFoldDB" id="A0A6J4UQ09"/>
<protein>
    <submittedName>
        <fullName evidence="2">Uncharacterized protein</fullName>
    </submittedName>
</protein>
<feature type="non-terminal residue" evidence="2">
    <location>
        <position position="264"/>
    </location>
</feature>
<reference evidence="2" key="1">
    <citation type="submission" date="2020-02" db="EMBL/GenBank/DDBJ databases">
        <authorList>
            <person name="Meier V. D."/>
        </authorList>
    </citation>
    <scope>NUCLEOTIDE SEQUENCE</scope>
    <source>
        <strain evidence="2">AVDCRST_MAG43</strain>
    </source>
</reference>
<evidence type="ECO:0000256" key="1">
    <source>
        <dbReference type="SAM" id="MobiDB-lite"/>
    </source>
</evidence>
<proteinExistence type="predicted"/>
<organism evidence="2">
    <name type="scientific">uncultured Thermomicrobiales bacterium</name>
    <dbReference type="NCBI Taxonomy" id="1645740"/>
    <lineage>
        <taxon>Bacteria</taxon>
        <taxon>Pseudomonadati</taxon>
        <taxon>Thermomicrobiota</taxon>
        <taxon>Thermomicrobia</taxon>
        <taxon>Thermomicrobiales</taxon>
        <taxon>environmental samples</taxon>
    </lineage>
</organism>
<feature type="region of interest" description="Disordered" evidence="1">
    <location>
        <begin position="201"/>
        <end position="264"/>
    </location>
</feature>
<gene>
    <name evidence="2" type="ORF">AVDCRST_MAG43-1525</name>
</gene>
<feature type="non-terminal residue" evidence="2">
    <location>
        <position position="1"/>
    </location>
</feature>
<dbReference type="EMBL" id="CADCWI010000080">
    <property type="protein sequence ID" value="CAA9556672.1"/>
    <property type="molecule type" value="Genomic_DNA"/>
</dbReference>
<name>A0A6J4UQ09_9BACT</name>